<evidence type="ECO:0000313" key="1">
    <source>
        <dbReference type="EMBL" id="SCM71383.1"/>
    </source>
</evidence>
<dbReference type="RefSeq" id="WP_288198961.1">
    <property type="nucleotide sequence ID" value="NZ_LT608334.1"/>
</dbReference>
<sequence>MPAILLRSCVLLSVMLLGVVGGHSSAESRESAPPVKFYAHGDGWDVAIDAKLRTCMLALSFDSRSIVIGSFRPNSVKKYAIMFRYKNWSPEKAHYNYEIKNEGGIILSEAGNGFEGGDHSGSVAIGLFDEKTLNSIAGSKTLYVTSDGASAGHYDLSGFGKGFRSFFNCLKVAENRKPASPSPKPPRRMN</sequence>
<organism evidence="1">
    <name type="scientific">uncultured Pleomorphomonas sp</name>
    <dbReference type="NCBI Taxonomy" id="442121"/>
    <lineage>
        <taxon>Bacteria</taxon>
        <taxon>Pseudomonadati</taxon>
        <taxon>Pseudomonadota</taxon>
        <taxon>Alphaproteobacteria</taxon>
        <taxon>Hyphomicrobiales</taxon>
        <taxon>Pleomorphomonadaceae</taxon>
        <taxon>Pleomorphomonas</taxon>
        <taxon>environmental samples</taxon>
    </lineage>
</organism>
<accession>A0A212L1F2</accession>
<protein>
    <submittedName>
        <fullName evidence="1">Uncharacterized protein</fullName>
    </submittedName>
</protein>
<name>A0A212L1F2_9HYPH</name>
<proteinExistence type="predicted"/>
<gene>
    <name evidence="1" type="ORF">KL86PLE_100135</name>
</gene>
<reference evidence="1" key="1">
    <citation type="submission" date="2016-08" db="EMBL/GenBank/DDBJ databases">
        <authorList>
            <person name="Seilhamer J.J."/>
        </authorList>
    </citation>
    <scope>NUCLEOTIDE SEQUENCE</scope>
    <source>
        <strain evidence="1">86</strain>
    </source>
</reference>
<dbReference type="AlphaFoldDB" id="A0A212L1F2"/>
<dbReference type="EMBL" id="FMJD01000002">
    <property type="protein sequence ID" value="SCM71383.1"/>
    <property type="molecule type" value="Genomic_DNA"/>
</dbReference>